<reference evidence="9 10" key="2">
    <citation type="submission" date="2015-09" db="EMBL/GenBank/DDBJ databases">
        <title>Draft genome sequence of Xanthomonas oryzae pv. USA str. X11-5A.</title>
        <authorList>
            <person name="Knight B.M."/>
            <person name="Roberts D.P."/>
            <person name="Lin D."/>
            <person name="Hari K."/>
            <person name="Fletcher J."/>
            <person name="Melcher U."/>
            <person name="Blagden T."/>
            <person name="Winegar R.A."/>
        </authorList>
    </citation>
    <scope>NUCLEOTIDE SEQUENCE [LARGE SCALE GENOMIC DNA]</scope>
    <source>
        <strain evidence="9 10">X11-5A</strain>
    </source>
</reference>
<comment type="caution">
    <text evidence="9">The sequence shown here is derived from an EMBL/GenBank/DDBJ whole genome shotgun (WGS) entry which is preliminary data.</text>
</comment>
<sequence>MRIIVLGSAAGGGHPQWNCHTPASLRAWQRADGAQRRTQASIAVSADGERWVLINASPDFRQQILATPALWPQQGLRHSPIEAVLLTSGEIDHIAGLLSMRESQPFALHASSRVLDLLAQNPIFDAVNPQYVSRQPFTLNAPMTVSGLQLTPFSVPGKVPLFMESRSGGDLAGSQEETLGLTIDDGRHRVHYIPGCAAMTDALRARLHGAELVFFDGTLWRDDEMVQLGISQKTGQRMGHMSIDGPDGTIAAFAQLNVARKIFIHLNTTNPVLNTQSPEFASARASGWEVAHDGLEIAL</sequence>
<evidence type="ECO:0000313" key="10">
    <source>
        <dbReference type="Proteomes" id="UP000036790"/>
    </source>
</evidence>
<dbReference type="Proteomes" id="UP000036790">
    <property type="component" value="Unassembled WGS sequence"/>
</dbReference>
<accession>A0AAP0ZS90</accession>
<evidence type="ECO:0000256" key="2">
    <source>
        <dbReference type="ARBA" id="ARBA00008481"/>
    </source>
</evidence>
<evidence type="ECO:0000256" key="1">
    <source>
        <dbReference type="ARBA" id="ARBA00004886"/>
    </source>
</evidence>
<evidence type="ECO:0000313" key="9">
    <source>
        <dbReference type="EMBL" id="KOR49231.1"/>
    </source>
</evidence>
<comment type="pathway">
    <text evidence="1 7">Cofactor biosynthesis; pyrroloquinoline quinone biosynthesis.</text>
</comment>
<dbReference type="InterPro" id="IPR001279">
    <property type="entry name" value="Metallo-B-lactamas"/>
</dbReference>
<reference evidence="9 10" key="1">
    <citation type="submission" date="2015-07" db="EMBL/GenBank/DDBJ databases">
        <authorList>
            <consortium name="Consortium for Microbial Forensics and Genomics (microFORGE)"/>
            <person name="Knight B.M."/>
            <person name="Roberts D.P."/>
            <person name="Lin D."/>
            <person name="Hari K."/>
            <person name="Fletcher J."/>
            <person name="Melcher U."/>
            <person name="Blagden T."/>
            <person name="Winegar R.A."/>
        </authorList>
    </citation>
    <scope>NUCLEOTIDE SEQUENCE [LARGE SCALE GENOMIC DNA]</scope>
    <source>
        <strain evidence="9 10">X11-5A</strain>
    </source>
</reference>
<dbReference type="EMBL" id="LHUJ01000030">
    <property type="protein sequence ID" value="KOR49231.1"/>
    <property type="molecule type" value="Genomic_DNA"/>
</dbReference>
<organism evidence="9 10">
    <name type="scientific">Xanthomonas oryzae</name>
    <dbReference type="NCBI Taxonomy" id="347"/>
    <lineage>
        <taxon>Bacteria</taxon>
        <taxon>Pseudomonadati</taxon>
        <taxon>Pseudomonadota</taxon>
        <taxon>Gammaproteobacteria</taxon>
        <taxon>Lysobacterales</taxon>
        <taxon>Lysobacteraceae</taxon>
        <taxon>Xanthomonas</taxon>
    </lineage>
</organism>
<keyword evidence="4 7" id="KW-0813">Transport</keyword>
<dbReference type="HAMAP" id="MF_00653">
    <property type="entry name" value="PQQ_syn_PqqB"/>
    <property type="match status" value="1"/>
</dbReference>
<dbReference type="Pfam" id="PF12706">
    <property type="entry name" value="Lactamase_B_2"/>
    <property type="match status" value="1"/>
</dbReference>
<dbReference type="InterPro" id="IPR011842">
    <property type="entry name" value="PQQ_synth_PqqB"/>
</dbReference>
<keyword evidence="5 7" id="KW-0884">PQQ biosynthesis</keyword>
<name>A0AAP0ZS90_9XANT</name>
<protein>
    <recommendedName>
        <fullName evidence="3 7">Coenzyme PQQ synthesis protein B</fullName>
    </recommendedName>
    <alternativeName>
        <fullName evidence="6 7">Pyrroloquinoline quinone biosynthesis protein B</fullName>
    </alternativeName>
</protein>
<dbReference type="Gene3D" id="3.60.15.10">
    <property type="entry name" value="Ribonuclease Z/Hydroxyacylglutathione hydrolase-like"/>
    <property type="match status" value="1"/>
</dbReference>
<evidence type="ECO:0000259" key="8">
    <source>
        <dbReference type="Pfam" id="PF12706"/>
    </source>
</evidence>
<proteinExistence type="inferred from homology"/>
<dbReference type="RefSeq" id="WP_019302383.1">
    <property type="nucleotide sequence ID" value="NZ_CP036251.1"/>
</dbReference>
<dbReference type="InterPro" id="IPR036866">
    <property type="entry name" value="RibonucZ/Hydroxyglut_hydro"/>
</dbReference>
<dbReference type="PANTHER" id="PTHR42663">
    <property type="entry name" value="HYDROLASE C777.06C-RELATED-RELATED"/>
    <property type="match status" value="1"/>
</dbReference>
<dbReference type="AlphaFoldDB" id="A0AAP0ZS90"/>
<dbReference type="NCBIfam" id="TIGR02108">
    <property type="entry name" value="PQQ_syn_pqqB"/>
    <property type="match status" value="1"/>
</dbReference>
<evidence type="ECO:0000256" key="6">
    <source>
        <dbReference type="ARBA" id="ARBA00030966"/>
    </source>
</evidence>
<comment type="function">
    <text evidence="7">May be involved in the transport of PQQ or its precursor to the periplasm.</text>
</comment>
<dbReference type="CDD" id="cd16274">
    <property type="entry name" value="PQQB-like_MBL-fold"/>
    <property type="match status" value="1"/>
</dbReference>
<gene>
    <name evidence="7" type="primary">pqqB</name>
    <name evidence="9" type="ORF">ADT25_01800</name>
</gene>
<evidence type="ECO:0000256" key="3">
    <source>
        <dbReference type="ARBA" id="ARBA00015084"/>
    </source>
</evidence>
<dbReference type="SUPFAM" id="SSF56281">
    <property type="entry name" value="Metallo-hydrolase/oxidoreductase"/>
    <property type="match status" value="1"/>
</dbReference>
<evidence type="ECO:0000256" key="4">
    <source>
        <dbReference type="ARBA" id="ARBA00022448"/>
    </source>
</evidence>
<feature type="domain" description="Metallo-beta-lactamase" evidence="8">
    <location>
        <begin position="50"/>
        <end position="265"/>
    </location>
</feature>
<dbReference type="PANTHER" id="PTHR42663:SF7">
    <property type="entry name" value="COENZYME PQQ SYNTHESIS PROTEIN B"/>
    <property type="match status" value="1"/>
</dbReference>
<evidence type="ECO:0000256" key="7">
    <source>
        <dbReference type="HAMAP-Rule" id="MF_00653"/>
    </source>
</evidence>
<comment type="similarity">
    <text evidence="2 7">Belongs to the PqqB family.</text>
</comment>
<dbReference type="GO" id="GO:0018189">
    <property type="term" value="P:pyrroloquinoline quinone biosynthetic process"/>
    <property type="evidence" value="ECO:0007669"/>
    <property type="project" value="UniProtKB-UniRule"/>
</dbReference>
<evidence type="ECO:0000256" key="5">
    <source>
        <dbReference type="ARBA" id="ARBA00022905"/>
    </source>
</evidence>